<dbReference type="Gene3D" id="3.30.450.40">
    <property type="match status" value="1"/>
</dbReference>
<dbReference type="PANTHER" id="PTHR43102">
    <property type="entry name" value="SLR1143 PROTEIN"/>
    <property type="match status" value="1"/>
</dbReference>
<dbReference type="SUPFAM" id="SSF55781">
    <property type="entry name" value="GAF domain-like"/>
    <property type="match status" value="1"/>
</dbReference>
<comment type="caution">
    <text evidence="2">The sequence shown here is derived from an EMBL/GenBank/DDBJ whole genome shotgun (WGS) entry which is preliminary data.</text>
</comment>
<gene>
    <name evidence="2" type="ORF">CDA63_01620</name>
</gene>
<sequence length="282" mass="31436">MASACWSGRISLLGSGAVCMGHFRMVIFRPFYYLPLFTTFPPFARMATPPHPALPNDESARLRALRSFEVLAALAEPVFEEFVALAARLFQVPISLLSVVEETEVHYPTNVGMPGHRQQPRVEALCSTAISLGHAVIYHDVMLEHYPAIPAEALQAAQRNHVRFYAGALLLLPDQRPLGTLCLINREPRPFTPDEQRILELLAGLVSSTLAVRHLYRTRPDGDRGHWAHLSGELQEEIGSLNALVRYLNARNGSAVPVPVAFLAQVEGRMHDLQLMLDTHRR</sequence>
<protein>
    <recommendedName>
        <fullName evidence="1">GAF domain-containing protein</fullName>
    </recommendedName>
</protein>
<dbReference type="InterPro" id="IPR003018">
    <property type="entry name" value="GAF"/>
</dbReference>
<keyword evidence="3" id="KW-1185">Reference proteome</keyword>
<dbReference type="InterPro" id="IPR029016">
    <property type="entry name" value="GAF-like_dom_sf"/>
</dbReference>
<dbReference type="OrthoDB" id="9811889at2"/>
<dbReference type="AlphaFoldDB" id="A0A246FQT2"/>
<evidence type="ECO:0000313" key="3">
    <source>
        <dbReference type="Proteomes" id="UP000197277"/>
    </source>
</evidence>
<evidence type="ECO:0000259" key="1">
    <source>
        <dbReference type="SMART" id="SM00065"/>
    </source>
</evidence>
<dbReference type="SMART" id="SM00065">
    <property type="entry name" value="GAF"/>
    <property type="match status" value="1"/>
</dbReference>
<organism evidence="2 3">
    <name type="scientific">Hymenobacter amundsenii</name>
    <dbReference type="NCBI Taxonomy" id="2006685"/>
    <lineage>
        <taxon>Bacteria</taxon>
        <taxon>Pseudomonadati</taxon>
        <taxon>Bacteroidota</taxon>
        <taxon>Cytophagia</taxon>
        <taxon>Cytophagales</taxon>
        <taxon>Hymenobacteraceae</taxon>
        <taxon>Hymenobacter</taxon>
    </lineage>
</organism>
<accession>A0A246FQT2</accession>
<dbReference type="Proteomes" id="UP000197277">
    <property type="component" value="Unassembled WGS sequence"/>
</dbReference>
<name>A0A246FQT2_9BACT</name>
<dbReference type="Pfam" id="PF01590">
    <property type="entry name" value="GAF"/>
    <property type="match status" value="1"/>
</dbReference>
<dbReference type="PANTHER" id="PTHR43102:SF2">
    <property type="entry name" value="GAF DOMAIN-CONTAINING PROTEIN"/>
    <property type="match status" value="1"/>
</dbReference>
<feature type="domain" description="GAF" evidence="1">
    <location>
        <begin position="74"/>
        <end position="220"/>
    </location>
</feature>
<dbReference type="EMBL" id="NIRR01000001">
    <property type="protein sequence ID" value="OWP65080.1"/>
    <property type="molecule type" value="Genomic_DNA"/>
</dbReference>
<proteinExistence type="predicted"/>
<reference evidence="2 3" key="1">
    <citation type="submission" date="2017-06" db="EMBL/GenBank/DDBJ databases">
        <title>Hymenobacter amundsenii sp. nov. isolated from regoliths in Antarctica.</title>
        <authorList>
            <person name="Sedlacek I."/>
            <person name="Kralova S."/>
            <person name="Pantucek R."/>
            <person name="Svec P."/>
            <person name="Holochova P."/>
            <person name="Stankova E."/>
            <person name="Vrbovska V."/>
            <person name="Busse H.-J."/>
        </authorList>
    </citation>
    <scope>NUCLEOTIDE SEQUENCE [LARGE SCALE GENOMIC DNA]</scope>
    <source>
        <strain evidence="2 3">CCM 8682</strain>
    </source>
</reference>
<evidence type="ECO:0000313" key="2">
    <source>
        <dbReference type="EMBL" id="OWP65080.1"/>
    </source>
</evidence>